<dbReference type="EnsemblMetazoa" id="ACOM037040-RA">
    <property type="protein sequence ID" value="ACOM037040-PA.1"/>
    <property type="gene ID" value="ACOM037040"/>
</dbReference>
<keyword evidence="5 9" id="KW-0560">Oxidoreductase</keyword>
<evidence type="ECO:0000256" key="2">
    <source>
        <dbReference type="ARBA" id="ARBA00010617"/>
    </source>
</evidence>
<proteinExistence type="inferred from homology"/>
<reference evidence="11" key="1">
    <citation type="submission" date="2022-08" db="UniProtKB">
        <authorList>
            <consortium name="EnsemblMetazoa"/>
        </authorList>
    </citation>
    <scope>IDENTIFICATION</scope>
</reference>
<keyword evidence="7 9" id="KW-0503">Monooxygenase</keyword>
<dbReference type="InterPro" id="IPR050196">
    <property type="entry name" value="Cytochrome_P450_Monoox"/>
</dbReference>
<dbReference type="InterPro" id="IPR002401">
    <property type="entry name" value="Cyt_P450_E_grp-I"/>
</dbReference>
<dbReference type="CDD" id="cd20628">
    <property type="entry name" value="CYP4"/>
    <property type="match status" value="1"/>
</dbReference>
<evidence type="ECO:0000256" key="8">
    <source>
        <dbReference type="PIRSR" id="PIRSR602401-1"/>
    </source>
</evidence>
<accession>A0A8W7PUN6</accession>
<evidence type="ECO:0000313" key="11">
    <source>
        <dbReference type="EnsemblMetazoa" id="ACOM037040-PA.1"/>
    </source>
</evidence>
<evidence type="ECO:0000256" key="5">
    <source>
        <dbReference type="ARBA" id="ARBA00023002"/>
    </source>
</evidence>
<dbReference type="PRINTS" id="PR00463">
    <property type="entry name" value="EP450I"/>
</dbReference>
<evidence type="ECO:0000256" key="6">
    <source>
        <dbReference type="ARBA" id="ARBA00023004"/>
    </source>
</evidence>
<dbReference type="GO" id="GO:0016705">
    <property type="term" value="F:oxidoreductase activity, acting on paired donors, with incorporation or reduction of molecular oxygen"/>
    <property type="evidence" value="ECO:0007669"/>
    <property type="project" value="InterPro"/>
</dbReference>
<dbReference type="PANTHER" id="PTHR24291">
    <property type="entry name" value="CYTOCHROME P450 FAMILY 4"/>
    <property type="match status" value="1"/>
</dbReference>
<dbReference type="SUPFAM" id="SSF48264">
    <property type="entry name" value="Cytochrome P450"/>
    <property type="match status" value="1"/>
</dbReference>
<dbReference type="InterPro" id="IPR017972">
    <property type="entry name" value="Cyt_P450_CS"/>
</dbReference>
<evidence type="ECO:0000256" key="7">
    <source>
        <dbReference type="ARBA" id="ARBA00023033"/>
    </source>
</evidence>
<dbReference type="PROSITE" id="PS00086">
    <property type="entry name" value="CYTOCHROME_P450"/>
    <property type="match status" value="1"/>
</dbReference>
<keyword evidence="10" id="KW-1133">Transmembrane helix</keyword>
<sequence>LICLSFSVACSGWHLLFWFGTVRKMFYWAVVLGVIATLLAALDWKYKSYEHLPGPRRWPFIGNVVSFLGAGPVEIFDQLIAFASTYGKVYKLDFFYDYTIIYSSPEAAEAILTSPAFTAKSQDYDKVSEWIGNGLLISRDQKWFTHRKVITPGFHFKILENFVPVFNRQAEAFCAKLEALTGRSADAVNVFPELKLLTLGIICETAMGVGMDGEGQSTQQAYYTQIVEELSSILYWRMFNVFVNIDPVFRLTRTSRRFDELVKKSWQFTLGMIERRRKMNELEAPVEERNEEETFGKRKRALLDTLLEARIDGRPLTDEEIREEVDTFTFAGHDTTASAMTFILYNVAKHPEIQERVYQEIVNEIGADFCELSLSALNNLHYMELVIKESLRLFPPVPVIARIATEDTELLVERITRGTSVAIDIYTMHHSDDYFPDAERFDPDRFEGARDAQTFNPYTYIPFSAGSRNCIGQKFAQYELKSTLVKLLQRFQIRLADASYVPMLKAEIVLKPAEGLPLRFIKRRV</sequence>
<dbReference type="AlphaFoldDB" id="A0A8W7PUN6"/>
<keyword evidence="3 8" id="KW-0349">Heme</keyword>
<comment type="similarity">
    <text evidence="2 9">Belongs to the cytochrome P450 family.</text>
</comment>
<evidence type="ECO:0000256" key="4">
    <source>
        <dbReference type="ARBA" id="ARBA00022723"/>
    </source>
</evidence>
<protein>
    <recommendedName>
        <fullName evidence="12">Cytochrome P450</fullName>
    </recommendedName>
</protein>
<keyword evidence="10" id="KW-0812">Transmembrane</keyword>
<organism evidence="11">
    <name type="scientific">Anopheles coluzzii</name>
    <name type="common">African malaria mosquito</name>
    <dbReference type="NCBI Taxonomy" id="1518534"/>
    <lineage>
        <taxon>Eukaryota</taxon>
        <taxon>Metazoa</taxon>
        <taxon>Ecdysozoa</taxon>
        <taxon>Arthropoda</taxon>
        <taxon>Hexapoda</taxon>
        <taxon>Insecta</taxon>
        <taxon>Pterygota</taxon>
        <taxon>Neoptera</taxon>
        <taxon>Endopterygota</taxon>
        <taxon>Diptera</taxon>
        <taxon>Nematocera</taxon>
        <taxon>Culicoidea</taxon>
        <taxon>Culicidae</taxon>
        <taxon>Anophelinae</taxon>
        <taxon>Anopheles</taxon>
    </lineage>
</organism>
<evidence type="ECO:0000256" key="1">
    <source>
        <dbReference type="ARBA" id="ARBA00001971"/>
    </source>
</evidence>
<dbReference type="GO" id="GO:0004497">
    <property type="term" value="F:monooxygenase activity"/>
    <property type="evidence" value="ECO:0007669"/>
    <property type="project" value="UniProtKB-KW"/>
</dbReference>
<keyword evidence="6 8" id="KW-0408">Iron</keyword>
<dbReference type="PANTHER" id="PTHR24291:SF187">
    <property type="entry name" value="CYTOCHROME P450 4AE1-RELATED"/>
    <property type="match status" value="1"/>
</dbReference>
<evidence type="ECO:0000256" key="10">
    <source>
        <dbReference type="SAM" id="Phobius"/>
    </source>
</evidence>
<dbReference type="PRINTS" id="PR00385">
    <property type="entry name" value="P450"/>
</dbReference>
<dbReference type="Gene3D" id="1.10.630.10">
    <property type="entry name" value="Cytochrome P450"/>
    <property type="match status" value="1"/>
</dbReference>
<dbReference type="Proteomes" id="UP000075882">
    <property type="component" value="Unassembled WGS sequence"/>
</dbReference>
<dbReference type="InterPro" id="IPR001128">
    <property type="entry name" value="Cyt_P450"/>
</dbReference>
<evidence type="ECO:0000256" key="3">
    <source>
        <dbReference type="ARBA" id="ARBA00022617"/>
    </source>
</evidence>
<name>A0A8W7PUN6_ANOCL</name>
<keyword evidence="10" id="KW-0472">Membrane</keyword>
<dbReference type="VEuPathDB" id="VectorBase:ACON2_039530"/>
<dbReference type="Pfam" id="PF00067">
    <property type="entry name" value="p450"/>
    <property type="match status" value="1"/>
</dbReference>
<evidence type="ECO:0000256" key="9">
    <source>
        <dbReference type="RuleBase" id="RU000461"/>
    </source>
</evidence>
<evidence type="ECO:0008006" key="12">
    <source>
        <dbReference type="Google" id="ProtNLM"/>
    </source>
</evidence>
<keyword evidence="4 8" id="KW-0479">Metal-binding</keyword>
<dbReference type="GO" id="GO:0020037">
    <property type="term" value="F:heme binding"/>
    <property type="evidence" value="ECO:0007669"/>
    <property type="project" value="InterPro"/>
</dbReference>
<dbReference type="GO" id="GO:0005506">
    <property type="term" value="F:iron ion binding"/>
    <property type="evidence" value="ECO:0007669"/>
    <property type="project" value="InterPro"/>
</dbReference>
<feature type="transmembrane region" description="Helical" evidence="10">
    <location>
        <begin position="25"/>
        <end position="42"/>
    </location>
</feature>
<dbReference type="InterPro" id="IPR036396">
    <property type="entry name" value="Cyt_P450_sf"/>
</dbReference>
<feature type="binding site" description="axial binding residue" evidence="8">
    <location>
        <position position="470"/>
    </location>
    <ligand>
        <name>heme</name>
        <dbReference type="ChEBI" id="CHEBI:30413"/>
    </ligand>
    <ligandPart>
        <name>Fe</name>
        <dbReference type="ChEBI" id="CHEBI:18248"/>
    </ligandPart>
</feature>
<comment type="cofactor">
    <cofactor evidence="1 8">
        <name>heme</name>
        <dbReference type="ChEBI" id="CHEBI:30413"/>
    </cofactor>
</comment>